<name>A0A4R1BN58_9BACT</name>
<feature type="domain" description="HTH lysR-type" evidence="5">
    <location>
        <begin position="1"/>
        <end position="58"/>
    </location>
</feature>
<dbReference type="PANTHER" id="PTHR30346">
    <property type="entry name" value="TRANSCRIPTIONAL DUAL REGULATOR HCAR-RELATED"/>
    <property type="match status" value="1"/>
</dbReference>
<dbReference type="GO" id="GO:0003700">
    <property type="term" value="F:DNA-binding transcription factor activity"/>
    <property type="evidence" value="ECO:0007669"/>
    <property type="project" value="InterPro"/>
</dbReference>
<evidence type="ECO:0000256" key="2">
    <source>
        <dbReference type="ARBA" id="ARBA00023015"/>
    </source>
</evidence>
<dbReference type="SUPFAM" id="SSF46785">
    <property type="entry name" value="Winged helix' DNA-binding domain"/>
    <property type="match status" value="1"/>
</dbReference>
<evidence type="ECO:0000256" key="1">
    <source>
        <dbReference type="ARBA" id="ARBA00009437"/>
    </source>
</evidence>
<keyword evidence="4" id="KW-0804">Transcription</keyword>
<evidence type="ECO:0000313" key="6">
    <source>
        <dbReference type="EMBL" id="TCJ18786.1"/>
    </source>
</evidence>
<reference evidence="6 7" key="1">
    <citation type="submission" date="2019-03" db="EMBL/GenBank/DDBJ databases">
        <authorList>
            <person name="Kim M.K.M."/>
        </authorList>
    </citation>
    <scope>NUCLEOTIDE SEQUENCE [LARGE SCALE GENOMIC DNA]</scope>
    <source>
        <strain evidence="6 7">17J68-12</strain>
    </source>
</reference>
<dbReference type="Pfam" id="PF03466">
    <property type="entry name" value="LysR_substrate"/>
    <property type="match status" value="1"/>
</dbReference>
<dbReference type="GO" id="GO:0032993">
    <property type="term" value="C:protein-DNA complex"/>
    <property type="evidence" value="ECO:0007669"/>
    <property type="project" value="TreeGrafter"/>
</dbReference>
<evidence type="ECO:0000259" key="5">
    <source>
        <dbReference type="PROSITE" id="PS50931"/>
    </source>
</evidence>
<evidence type="ECO:0000256" key="3">
    <source>
        <dbReference type="ARBA" id="ARBA00023125"/>
    </source>
</evidence>
<dbReference type="Pfam" id="PF00126">
    <property type="entry name" value="HTH_1"/>
    <property type="match status" value="1"/>
</dbReference>
<dbReference type="Gene3D" id="1.10.10.10">
    <property type="entry name" value="Winged helix-like DNA-binding domain superfamily/Winged helix DNA-binding domain"/>
    <property type="match status" value="1"/>
</dbReference>
<evidence type="ECO:0000313" key="7">
    <source>
        <dbReference type="Proteomes" id="UP000295334"/>
    </source>
</evidence>
<dbReference type="SUPFAM" id="SSF53850">
    <property type="entry name" value="Periplasmic binding protein-like II"/>
    <property type="match status" value="1"/>
</dbReference>
<organism evidence="6 7">
    <name type="scientific">Flaviaesturariibacter flavus</name>
    <dbReference type="NCBI Taxonomy" id="2502780"/>
    <lineage>
        <taxon>Bacteria</taxon>
        <taxon>Pseudomonadati</taxon>
        <taxon>Bacteroidota</taxon>
        <taxon>Chitinophagia</taxon>
        <taxon>Chitinophagales</taxon>
        <taxon>Chitinophagaceae</taxon>
        <taxon>Flaviaestuariibacter</taxon>
    </lineage>
</organism>
<dbReference type="InterPro" id="IPR036388">
    <property type="entry name" value="WH-like_DNA-bd_sf"/>
</dbReference>
<comment type="similarity">
    <text evidence="1">Belongs to the LysR transcriptional regulatory family.</text>
</comment>
<dbReference type="EMBL" id="SJZI01000003">
    <property type="protein sequence ID" value="TCJ18786.1"/>
    <property type="molecule type" value="Genomic_DNA"/>
</dbReference>
<keyword evidence="2" id="KW-0805">Transcription regulation</keyword>
<gene>
    <name evidence="6" type="ORF">EPD60_03230</name>
</gene>
<dbReference type="InterPro" id="IPR036390">
    <property type="entry name" value="WH_DNA-bd_sf"/>
</dbReference>
<proteinExistence type="inferred from homology"/>
<protein>
    <submittedName>
        <fullName evidence="6">LysR family transcriptional regulator</fullName>
    </submittedName>
</protein>
<dbReference type="InterPro" id="IPR005119">
    <property type="entry name" value="LysR_subst-bd"/>
</dbReference>
<dbReference type="Proteomes" id="UP000295334">
    <property type="component" value="Unassembled WGS sequence"/>
</dbReference>
<dbReference type="OrthoDB" id="9803735at2"/>
<dbReference type="CDD" id="cd08414">
    <property type="entry name" value="PBP2_LTTR_aromatics_like"/>
    <property type="match status" value="1"/>
</dbReference>
<comment type="caution">
    <text evidence="6">The sequence shown here is derived from an EMBL/GenBank/DDBJ whole genome shotgun (WGS) entry which is preliminary data.</text>
</comment>
<dbReference type="Gene3D" id="3.40.190.10">
    <property type="entry name" value="Periplasmic binding protein-like II"/>
    <property type="match status" value="2"/>
</dbReference>
<dbReference type="PANTHER" id="PTHR30346:SF28">
    <property type="entry name" value="HTH-TYPE TRANSCRIPTIONAL REGULATOR CYNR"/>
    <property type="match status" value="1"/>
</dbReference>
<accession>A0A4R1BN58</accession>
<dbReference type="PROSITE" id="PS50931">
    <property type="entry name" value="HTH_LYSR"/>
    <property type="match status" value="1"/>
</dbReference>
<dbReference type="FunFam" id="1.10.10.10:FF:000001">
    <property type="entry name" value="LysR family transcriptional regulator"/>
    <property type="match status" value="1"/>
</dbReference>
<dbReference type="GO" id="GO:0003677">
    <property type="term" value="F:DNA binding"/>
    <property type="evidence" value="ECO:0007669"/>
    <property type="project" value="UniProtKB-KW"/>
</dbReference>
<keyword evidence="3" id="KW-0238">DNA-binding</keyword>
<dbReference type="AlphaFoldDB" id="A0A4R1BN58"/>
<dbReference type="InterPro" id="IPR000847">
    <property type="entry name" value="LysR_HTH_N"/>
</dbReference>
<dbReference type="PRINTS" id="PR00039">
    <property type="entry name" value="HTHLYSR"/>
</dbReference>
<sequence length="295" mass="33489">MELLQIEYFLALSRELHFWNTAEKLFITQSALSRQIKALEEELGVQLFERSKRSVKLTPAGAFLAGQWTRMLEEVERIHRQARSIHEGAQGFLRIGYPGSTTYAFLPELIAHLAREAPAVKIELVEPTDISFEQLLLNYQMDIAFRRDPAENAALRSEPLYDEPFALIIPEGHRLTQENFSSLQQVSDEPFILPGLHHKTFYVASLRRLFDSYGISPDVRIESDFGGMVLSLVARGLGVSVMPASYARSAPPGVRFIELPHKTRLYAAWRKDDHNPVLTRVLEAVRTIAAQFGTR</sequence>
<evidence type="ECO:0000256" key="4">
    <source>
        <dbReference type="ARBA" id="ARBA00023163"/>
    </source>
</evidence>
<keyword evidence="7" id="KW-1185">Reference proteome</keyword>
<dbReference type="RefSeq" id="WP_131446792.1">
    <property type="nucleotide sequence ID" value="NZ_SJZI01000003.1"/>
</dbReference>